<evidence type="ECO:0000256" key="3">
    <source>
        <dbReference type="SAM" id="Phobius"/>
    </source>
</evidence>
<feature type="compositionally biased region" description="Basic and acidic residues" evidence="2">
    <location>
        <begin position="909"/>
        <end position="918"/>
    </location>
</feature>
<dbReference type="EMBL" id="CH408033">
    <property type="protein sequence ID" value="EAQ86154.1"/>
    <property type="molecule type" value="Genomic_DNA"/>
</dbReference>
<evidence type="ECO:0000256" key="2">
    <source>
        <dbReference type="SAM" id="MobiDB-lite"/>
    </source>
</evidence>
<dbReference type="InterPro" id="IPR029058">
    <property type="entry name" value="AB_hydrolase_fold"/>
</dbReference>
<dbReference type="VEuPathDB" id="FungiDB:CHGG_07407"/>
<evidence type="ECO:0000256" key="1">
    <source>
        <dbReference type="ARBA" id="ARBA00022737"/>
    </source>
</evidence>
<feature type="compositionally biased region" description="Pro residues" evidence="2">
    <location>
        <begin position="1011"/>
        <end position="1022"/>
    </location>
</feature>
<feature type="region of interest" description="Disordered" evidence="2">
    <location>
        <begin position="512"/>
        <end position="542"/>
    </location>
</feature>
<evidence type="ECO:0000313" key="6">
    <source>
        <dbReference type="Proteomes" id="UP000001056"/>
    </source>
</evidence>
<dbReference type="InterPro" id="IPR056884">
    <property type="entry name" value="NPHP3-like_N"/>
</dbReference>
<keyword evidence="3" id="KW-0812">Transmembrane</keyword>
<evidence type="ECO:0000313" key="5">
    <source>
        <dbReference type="EMBL" id="EAQ86154.1"/>
    </source>
</evidence>
<name>Q2GX97_CHAGB</name>
<proteinExistence type="predicted"/>
<sequence>MLREKIADRHEKIADRHDWGLKLVHDGSLEGKPKDPERLEETTWTAEDGSYWATNFPPPFTSNLRVFTFGYSGTPRSTGNKETVLSIAENLLELLSDERKQPHLKRRPLIWAGHNLGGNIIKQVLVETERPTSRHHEVYRSTAGVLFFATPHHGLNAKIFQQLILMANKHPRVVNESSGTLKLPKEEVTKRDAADHIQICKFSNTKNNDPDGNTENNEFGVLAKQVQNFVTISSKAIGESVSHGFAWHHISHTPGAADWDENRIPLERLGISKIRPKTRPVQPAKGTCESIAKECFNEWSTGAQGNFSSLWVKGPRGCGKAHLAKYMADNWKKEVYDPRTRPQRPAIVAHCSLNDMITEYRTASSVALCWLHQVLDADPTLTPHLRNEFNNNTAHNLDRYVCDWEENHIVDLWQKMISTVAKEVGFLVFIVDGLDKCNDPQVLQDLVNWVAQAAKKPDTILGGVQFQLLIFSNDTEKLRPLNHPPIHQLAAGRFLDDIKCAVRDRVDETLRRYESSGGQTDRVNQCEGEDQQDGEAGGGASSKLGKLLWNTVAEGEEKTHLWATVLMGEIKAANFPDKASLVSFLELLNRSPRGGKLDALYGAIVRRISSGRELKRHSFNVLFWLMHKIGIMTQQELQEGCGMLDAAGFRGADDGDRDTQRRIEETDIERTYLSYSTFRRALENLGGLVKIWRRGLCLIHDSFWDYFTTRADTAVHRDYRCSPKTAARVITRLCMDYLLLSRFKNAGPPATEGDSRQWENKVHKRVQENKFVRYASLRWTEHLQRSGSVFDPRHTSHKKLSRMRKLLDPRKGYMKSWTEVLWYWTKAAEGLPYPKERFPWELFVWKNPKGHWQPEQTSPPLRFSPPSFGNPESEQPQAASRQPDVERPGLEQVQADVEQPGSEQVQADVEQHGSEHPDPQQPTLEQPPSEWQIEGKNPKAWWRKKRVWLVVFALVIIIISGTPWQLAIYAHTSLRAPIPPRSIPVARSSAEGSARQSSIRNPFLTASPANVPGPSPSSPQPLRPREACSIRLTTVLNQASSAHAKRHIFVCDAGIASCTSCGFGLVQADEGVPFHDVPEVLREVVQVGGVAL</sequence>
<feature type="region of interest" description="Disordered" evidence="2">
    <location>
        <begin position="851"/>
        <end position="931"/>
    </location>
</feature>
<dbReference type="RefSeq" id="XP_001225063.1">
    <property type="nucleotide sequence ID" value="XM_001225062.1"/>
</dbReference>
<gene>
    <name evidence="5" type="ORF">CHGG_07407</name>
</gene>
<dbReference type="Proteomes" id="UP000001056">
    <property type="component" value="Unassembled WGS sequence"/>
</dbReference>
<dbReference type="AlphaFoldDB" id="Q2GX97"/>
<keyword evidence="6" id="KW-1185">Reference proteome</keyword>
<dbReference type="PANTHER" id="PTHR10039:SF14">
    <property type="entry name" value="NACHT DOMAIN-CONTAINING PROTEIN"/>
    <property type="match status" value="1"/>
</dbReference>
<feature type="region of interest" description="Disordered" evidence="2">
    <location>
        <begin position="1003"/>
        <end position="1023"/>
    </location>
</feature>
<dbReference type="OrthoDB" id="4588495at2759"/>
<keyword evidence="3" id="KW-1133">Transmembrane helix</keyword>
<dbReference type="InterPro" id="IPR027417">
    <property type="entry name" value="P-loop_NTPase"/>
</dbReference>
<dbReference type="HOGENOM" id="CLU_284403_0_0_1"/>
<reference evidence="6" key="1">
    <citation type="journal article" date="2015" name="Genome Announc.">
        <title>Draft genome sequence of the cellulolytic fungus Chaetomium globosum.</title>
        <authorList>
            <person name="Cuomo C.A."/>
            <person name="Untereiner W.A."/>
            <person name="Ma L.-J."/>
            <person name="Grabherr M."/>
            <person name="Birren B.W."/>
        </authorList>
    </citation>
    <scope>NUCLEOTIDE SEQUENCE [LARGE SCALE GENOMIC DNA]</scope>
    <source>
        <strain evidence="6">ATCC 6205 / CBS 148.51 / DSM 1962 / NBRC 6347 / NRRL 1970</strain>
    </source>
</reference>
<dbReference type="InParanoid" id="Q2GX97"/>
<dbReference type="Pfam" id="PF24883">
    <property type="entry name" value="NPHP3_N"/>
    <property type="match status" value="1"/>
</dbReference>
<feature type="transmembrane region" description="Helical" evidence="3">
    <location>
        <begin position="947"/>
        <end position="970"/>
    </location>
</feature>
<keyword evidence="1" id="KW-0677">Repeat</keyword>
<dbReference type="PANTHER" id="PTHR10039">
    <property type="entry name" value="AMELOGENIN"/>
    <property type="match status" value="1"/>
</dbReference>
<feature type="compositionally biased region" description="Polar residues" evidence="2">
    <location>
        <begin position="870"/>
        <end position="880"/>
    </location>
</feature>
<protein>
    <recommendedName>
        <fullName evidence="4">Nephrocystin 3-like N-terminal domain-containing protein</fullName>
    </recommendedName>
</protein>
<keyword evidence="3" id="KW-0472">Membrane</keyword>
<dbReference type="GeneID" id="4394117"/>
<evidence type="ECO:0000259" key="4">
    <source>
        <dbReference type="Pfam" id="PF24883"/>
    </source>
</evidence>
<organism evidence="5 6">
    <name type="scientific">Chaetomium globosum (strain ATCC 6205 / CBS 148.51 / DSM 1962 / NBRC 6347 / NRRL 1970)</name>
    <name type="common">Soil fungus</name>
    <dbReference type="NCBI Taxonomy" id="306901"/>
    <lineage>
        <taxon>Eukaryota</taxon>
        <taxon>Fungi</taxon>
        <taxon>Dikarya</taxon>
        <taxon>Ascomycota</taxon>
        <taxon>Pezizomycotina</taxon>
        <taxon>Sordariomycetes</taxon>
        <taxon>Sordariomycetidae</taxon>
        <taxon>Sordariales</taxon>
        <taxon>Chaetomiaceae</taxon>
        <taxon>Chaetomium</taxon>
    </lineage>
</organism>
<dbReference type="SUPFAM" id="SSF53474">
    <property type="entry name" value="alpha/beta-Hydrolases"/>
    <property type="match status" value="1"/>
</dbReference>
<dbReference type="Gene3D" id="3.40.50.1820">
    <property type="entry name" value="alpha/beta hydrolase"/>
    <property type="match status" value="1"/>
</dbReference>
<feature type="domain" description="Nephrocystin 3-like N-terminal" evidence="4">
    <location>
        <begin position="286"/>
        <end position="457"/>
    </location>
</feature>
<accession>Q2GX97</accession>
<dbReference type="Gene3D" id="3.40.50.300">
    <property type="entry name" value="P-loop containing nucleotide triphosphate hydrolases"/>
    <property type="match status" value="1"/>
</dbReference>